<name>A0A4Y9RS21_9BURK</name>
<feature type="chain" id="PRO_5021407833" description="DUF1571 domain-containing protein" evidence="1">
    <location>
        <begin position="20"/>
        <end position="365"/>
    </location>
</feature>
<dbReference type="EMBL" id="SPVF01000254">
    <property type="protein sequence ID" value="TFW11683.1"/>
    <property type="molecule type" value="Genomic_DNA"/>
</dbReference>
<dbReference type="AlphaFoldDB" id="A0A4Y9RS21"/>
<dbReference type="Proteomes" id="UP000298438">
    <property type="component" value="Unassembled WGS sequence"/>
</dbReference>
<evidence type="ECO:0000256" key="1">
    <source>
        <dbReference type="SAM" id="SignalP"/>
    </source>
</evidence>
<evidence type="ECO:0000313" key="2">
    <source>
        <dbReference type="EMBL" id="TFW11683.1"/>
    </source>
</evidence>
<dbReference type="OrthoDB" id="8756031at2"/>
<proteinExistence type="predicted"/>
<gene>
    <name evidence="2" type="ORF">E4L96_20565</name>
</gene>
<sequence length="365" mass="40496">MNTRPLILLALLACFNAAAQTTPATDNAEPTVEVSAVRNPELHKYRSLVAGLDAFEANRQRYAPKVDQLRFRLWPTWRTKGDDPFANLQLKLVGESEPLAVPVDANGVFVLPRSERAYDENAELILNRRKNEFSGFPYVRTPGLPANVRRLGDHRLECRVVVAIGKKEIGLLATAAANTLLLTTDWCSSKRTSWGLNAEYELDGATLREGSRSVELQVQGRHYQVPMSDTSWSDEALIELRPMHVPTPEEMAQPFGRTMYVLGTMNEWGPASRLRKVEEGVYRARVWLRKGRQEFKIGAVKFEGIDLGGTAEGEVVKPGTPATLTSKGAKLALQVDKPADYIFTLDVRDETAPKLTVSLAPAEAK</sequence>
<keyword evidence="3" id="KW-1185">Reference proteome</keyword>
<dbReference type="RefSeq" id="WP_135209091.1">
    <property type="nucleotide sequence ID" value="NZ_SPVF01000254.1"/>
</dbReference>
<reference evidence="2 3" key="1">
    <citation type="submission" date="2019-03" db="EMBL/GenBank/DDBJ databases">
        <title>Draft Genome Sequence of Massilia arenosa sp. nov., a Novel Massilia Species Isolated from a Sandy-loam Maize Soil.</title>
        <authorList>
            <person name="Raths R."/>
            <person name="Peta V."/>
            <person name="Bucking H."/>
        </authorList>
    </citation>
    <scope>NUCLEOTIDE SEQUENCE [LARGE SCALE GENOMIC DNA]</scope>
    <source>
        <strain evidence="2 3">MC02</strain>
    </source>
</reference>
<accession>A0A4Y9RS21</accession>
<protein>
    <recommendedName>
        <fullName evidence="4">DUF1571 domain-containing protein</fullName>
    </recommendedName>
</protein>
<keyword evidence="1" id="KW-0732">Signal</keyword>
<organism evidence="2 3">
    <name type="scientific">Zemynaea arenosa</name>
    <dbReference type="NCBI Taxonomy" id="2561931"/>
    <lineage>
        <taxon>Bacteria</taxon>
        <taxon>Pseudomonadati</taxon>
        <taxon>Pseudomonadota</taxon>
        <taxon>Betaproteobacteria</taxon>
        <taxon>Burkholderiales</taxon>
        <taxon>Oxalobacteraceae</taxon>
        <taxon>Telluria group</taxon>
        <taxon>Zemynaea</taxon>
    </lineage>
</organism>
<comment type="caution">
    <text evidence="2">The sequence shown here is derived from an EMBL/GenBank/DDBJ whole genome shotgun (WGS) entry which is preliminary data.</text>
</comment>
<feature type="signal peptide" evidence="1">
    <location>
        <begin position="1"/>
        <end position="19"/>
    </location>
</feature>
<evidence type="ECO:0008006" key="4">
    <source>
        <dbReference type="Google" id="ProtNLM"/>
    </source>
</evidence>
<evidence type="ECO:0000313" key="3">
    <source>
        <dbReference type="Proteomes" id="UP000298438"/>
    </source>
</evidence>